<evidence type="ECO:0000256" key="2">
    <source>
        <dbReference type="ARBA" id="ARBA00009316"/>
    </source>
</evidence>
<feature type="coiled-coil region" evidence="6">
    <location>
        <begin position="284"/>
        <end position="339"/>
    </location>
</feature>
<dbReference type="AlphaFoldDB" id="A0A834MCZ4"/>
<keyword evidence="5" id="KW-0206">Cytoskeleton</keyword>
<feature type="coiled-coil region" evidence="6">
    <location>
        <begin position="799"/>
        <end position="992"/>
    </location>
</feature>
<keyword evidence="3" id="KW-0963">Cytoplasm</keyword>
<evidence type="ECO:0000313" key="9">
    <source>
        <dbReference type="Proteomes" id="UP000625711"/>
    </source>
</evidence>
<dbReference type="InterPro" id="IPR026099">
    <property type="entry name" value="Odf2-rel"/>
</dbReference>
<comment type="similarity">
    <text evidence="2">Belongs to the ODF2 family.</text>
</comment>
<reference evidence="8" key="1">
    <citation type="submission" date="2020-08" db="EMBL/GenBank/DDBJ databases">
        <title>Genome sequencing and assembly of the red palm weevil Rhynchophorus ferrugineus.</title>
        <authorList>
            <person name="Dias G.B."/>
            <person name="Bergman C.M."/>
            <person name="Manee M."/>
        </authorList>
    </citation>
    <scope>NUCLEOTIDE SEQUENCE</scope>
    <source>
        <strain evidence="8">AA-2017</strain>
        <tissue evidence="8">Whole larva</tissue>
    </source>
</reference>
<feature type="region of interest" description="Disordered" evidence="7">
    <location>
        <begin position="1004"/>
        <end position="1024"/>
    </location>
</feature>
<dbReference type="PANTHER" id="PTHR23162">
    <property type="entry name" value="OUTER DENSE FIBER OF SPERM TAILS 2"/>
    <property type="match status" value="1"/>
</dbReference>
<feature type="coiled-coil region" evidence="6">
    <location>
        <begin position="208"/>
        <end position="249"/>
    </location>
</feature>
<feature type="coiled-coil region" evidence="6">
    <location>
        <begin position="633"/>
        <end position="773"/>
    </location>
</feature>
<protein>
    <submittedName>
        <fullName evidence="8">Uncharacterized protein</fullName>
    </submittedName>
</protein>
<feature type="coiled-coil region" evidence="6">
    <location>
        <begin position="518"/>
        <end position="559"/>
    </location>
</feature>
<gene>
    <name evidence="8" type="ORF">GWI33_007526</name>
</gene>
<evidence type="ECO:0000256" key="4">
    <source>
        <dbReference type="ARBA" id="ARBA00023054"/>
    </source>
</evidence>
<feature type="region of interest" description="Disordered" evidence="7">
    <location>
        <begin position="116"/>
        <end position="143"/>
    </location>
</feature>
<comment type="subcellular location">
    <subcellularLocation>
        <location evidence="1">Cytoplasm</location>
        <location evidence="1">Cytoskeleton</location>
        <location evidence="1">Microtubule organizing center</location>
        <location evidence="1">Centrosome</location>
    </subcellularLocation>
</comment>
<dbReference type="EMBL" id="JAACXV010000373">
    <property type="protein sequence ID" value="KAF7279208.1"/>
    <property type="molecule type" value="Genomic_DNA"/>
</dbReference>
<sequence length="1024" mass="117135">MKVNEFDVGPVRLAHRKSFQNRRKFTVSEGFVEQIGRETDRRTLELRARRRISSNPLVQKNISFLQSYNALFGRPRLTQAGDADSIFRKSLRNYSQSLDIVRELRLDIGRKKTKQRSFLTKHHRPCPDHQRLFGTERTGSGDNREEVASTHESVQELFSKTSFDKQFESTSEGDLVLVSHIEDDREDQMAEEDFGGEDLENPNLFENAEDNEDDLKDVEEMIQQASKELAKVAEENQQMMEALEEDDEQDEVIAVTEPTGKEAAGDGSVFKFDPAIDAAVLRELEDAEKQAKATAVVIAELKDRVTQLLQKEKMTEAEAKELEQKNKELKDQMVLFEEKTKRIQCLLGQTNLFDKMTPIQPPLQTKHAEDALPKMLVCGVAENFIPTIVLCHDNKKKKSRPRSTSRDPMTRKLSDSYNMQERLVAENADLAGTRYKLQTDLIQKDRTVECLQRQLCCLQNELRMVCQQNNQLNNQMQSCANPSCSKNVSRSSSPSGRKQGGGCGAGKGPCPGEVENRLEEYSQVTSNLEKQLVDVEKEVKVIQKELLEVQKEREHLEHHRRMLALQPLPCPASIPPPCPPHPCIVPPPCGHPPCYPPPQPPCVSPPPPCGQPPCPRPPPPCFPADGAGDDQQYREMKEKYSKLQEDFKAKLTEVSSLRAENEKLKEASKKAEDARAKLELKVKELEQKLKELRGGEKGSSKEQLIDLQQQIKVHKELYRQAQDELEELRALVEDLQGQLNDYRNKYLEAIQTVEEQKRQIDMMRMENSRVSEQVNLEILRVKNQFQEKLQELAPLPDILKATQLKLQEAQQMHLLAERNNEALARELQTYKDKLKEITDEMALADDDKASGANEKETLTKRVKELEEQLNECKSTNDELKIERDKHKETAEEKERLADERQHQIVQLETQLEDVREDAARQVARIKDRCEIVRKSMQNQINDLERQLARAGAAAKAAERDRDDVRQKMQAQIRNLNENFEDAQMRIRNLQGHVNFLKTSYCTIPETTPSEKPKPKPDPCCCAAD</sequence>
<feature type="compositionally biased region" description="Basic and acidic residues" evidence="7">
    <location>
        <begin position="404"/>
        <end position="414"/>
    </location>
</feature>
<evidence type="ECO:0000313" key="8">
    <source>
        <dbReference type="EMBL" id="KAF7279208.1"/>
    </source>
</evidence>
<comment type="caution">
    <text evidence="8">The sequence shown here is derived from an EMBL/GenBank/DDBJ whole genome shotgun (WGS) entry which is preliminary data.</text>
</comment>
<dbReference type="GO" id="GO:0005813">
    <property type="term" value="C:centrosome"/>
    <property type="evidence" value="ECO:0007669"/>
    <property type="project" value="UniProtKB-SubCell"/>
</dbReference>
<proteinExistence type="inferred from homology"/>
<evidence type="ECO:0000256" key="7">
    <source>
        <dbReference type="SAM" id="MobiDB-lite"/>
    </source>
</evidence>
<name>A0A834MCZ4_RHYFE</name>
<dbReference type="OrthoDB" id="413404at2759"/>
<accession>A0A834MCZ4</accession>
<dbReference type="Proteomes" id="UP000625711">
    <property type="component" value="Unassembled WGS sequence"/>
</dbReference>
<feature type="region of interest" description="Disordered" evidence="7">
    <location>
        <begin position="483"/>
        <end position="506"/>
    </location>
</feature>
<evidence type="ECO:0000256" key="5">
    <source>
        <dbReference type="ARBA" id="ARBA00023212"/>
    </source>
</evidence>
<keyword evidence="9" id="KW-1185">Reference proteome</keyword>
<feature type="region of interest" description="Disordered" evidence="7">
    <location>
        <begin position="395"/>
        <end position="416"/>
    </location>
</feature>
<dbReference type="GO" id="GO:1902017">
    <property type="term" value="P:regulation of cilium assembly"/>
    <property type="evidence" value="ECO:0007669"/>
    <property type="project" value="TreeGrafter"/>
</dbReference>
<evidence type="ECO:0000256" key="6">
    <source>
        <dbReference type="SAM" id="Coils"/>
    </source>
</evidence>
<feature type="compositionally biased region" description="Polar residues" evidence="7">
    <location>
        <begin position="483"/>
        <end position="495"/>
    </location>
</feature>
<evidence type="ECO:0000256" key="3">
    <source>
        <dbReference type="ARBA" id="ARBA00022490"/>
    </source>
</evidence>
<dbReference type="PANTHER" id="PTHR23162:SF10">
    <property type="entry name" value="FI13205P"/>
    <property type="match status" value="1"/>
</dbReference>
<keyword evidence="4 6" id="KW-0175">Coiled coil</keyword>
<organism evidence="8 9">
    <name type="scientific">Rhynchophorus ferrugineus</name>
    <name type="common">Red palm weevil</name>
    <name type="synonym">Curculio ferrugineus</name>
    <dbReference type="NCBI Taxonomy" id="354439"/>
    <lineage>
        <taxon>Eukaryota</taxon>
        <taxon>Metazoa</taxon>
        <taxon>Ecdysozoa</taxon>
        <taxon>Arthropoda</taxon>
        <taxon>Hexapoda</taxon>
        <taxon>Insecta</taxon>
        <taxon>Pterygota</taxon>
        <taxon>Neoptera</taxon>
        <taxon>Endopterygota</taxon>
        <taxon>Coleoptera</taxon>
        <taxon>Polyphaga</taxon>
        <taxon>Cucujiformia</taxon>
        <taxon>Curculionidae</taxon>
        <taxon>Dryophthorinae</taxon>
        <taxon>Rhynchophorus</taxon>
    </lineage>
</organism>
<evidence type="ECO:0000256" key="1">
    <source>
        <dbReference type="ARBA" id="ARBA00004300"/>
    </source>
</evidence>
<dbReference type="Gene3D" id="1.10.287.1490">
    <property type="match status" value="1"/>
</dbReference>